<dbReference type="Pfam" id="PF07690">
    <property type="entry name" value="MFS_1"/>
    <property type="match status" value="1"/>
</dbReference>
<evidence type="ECO:0000313" key="7">
    <source>
        <dbReference type="EMBL" id="NIJ16252.1"/>
    </source>
</evidence>
<dbReference type="InterPro" id="IPR011701">
    <property type="entry name" value="MFS"/>
</dbReference>
<dbReference type="AlphaFoldDB" id="A0A846M2V5"/>
<organism evidence="7 8">
    <name type="scientific">Sphingobium vermicomposti</name>
    <dbReference type="NCBI Taxonomy" id="529005"/>
    <lineage>
        <taxon>Bacteria</taxon>
        <taxon>Pseudomonadati</taxon>
        <taxon>Pseudomonadota</taxon>
        <taxon>Alphaproteobacteria</taxon>
        <taxon>Sphingomonadales</taxon>
        <taxon>Sphingomonadaceae</taxon>
        <taxon>Sphingobium</taxon>
    </lineage>
</organism>
<gene>
    <name evidence="7" type="ORF">FHS54_001218</name>
</gene>
<feature type="transmembrane region" description="Helical" evidence="6">
    <location>
        <begin position="164"/>
        <end position="183"/>
    </location>
</feature>
<feature type="transmembrane region" description="Helical" evidence="6">
    <location>
        <begin position="12"/>
        <end position="32"/>
    </location>
</feature>
<comment type="caution">
    <text evidence="7">The sequence shown here is derived from an EMBL/GenBank/DDBJ whole genome shotgun (WGS) entry which is preliminary data.</text>
</comment>
<dbReference type="Proteomes" id="UP000576821">
    <property type="component" value="Unassembled WGS sequence"/>
</dbReference>
<proteinExistence type="predicted"/>
<dbReference type="InterPro" id="IPR050189">
    <property type="entry name" value="MFS_Efflux_Transporters"/>
</dbReference>
<dbReference type="PANTHER" id="PTHR43124">
    <property type="entry name" value="PURINE EFFLUX PUMP PBUE"/>
    <property type="match status" value="1"/>
</dbReference>
<keyword evidence="4 6" id="KW-1133">Transmembrane helix</keyword>
<evidence type="ECO:0000256" key="1">
    <source>
        <dbReference type="ARBA" id="ARBA00004651"/>
    </source>
</evidence>
<keyword evidence="8" id="KW-1185">Reference proteome</keyword>
<feature type="transmembrane region" description="Helical" evidence="6">
    <location>
        <begin position="52"/>
        <end position="70"/>
    </location>
</feature>
<accession>A0A846M2V5</accession>
<dbReference type="SUPFAM" id="SSF103473">
    <property type="entry name" value="MFS general substrate transporter"/>
    <property type="match status" value="1"/>
</dbReference>
<dbReference type="InterPro" id="IPR036259">
    <property type="entry name" value="MFS_trans_sf"/>
</dbReference>
<evidence type="ECO:0000256" key="2">
    <source>
        <dbReference type="ARBA" id="ARBA00022475"/>
    </source>
</evidence>
<feature type="transmembrane region" description="Helical" evidence="6">
    <location>
        <begin position="107"/>
        <end position="127"/>
    </location>
</feature>
<feature type="transmembrane region" description="Helical" evidence="6">
    <location>
        <begin position="77"/>
        <end position="95"/>
    </location>
</feature>
<evidence type="ECO:0000256" key="5">
    <source>
        <dbReference type="ARBA" id="ARBA00023136"/>
    </source>
</evidence>
<evidence type="ECO:0000256" key="4">
    <source>
        <dbReference type="ARBA" id="ARBA00022989"/>
    </source>
</evidence>
<dbReference type="GO" id="GO:0022857">
    <property type="term" value="F:transmembrane transporter activity"/>
    <property type="evidence" value="ECO:0007669"/>
    <property type="project" value="InterPro"/>
</dbReference>
<feature type="transmembrane region" description="Helical" evidence="6">
    <location>
        <begin position="271"/>
        <end position="290"/>
    </location>
</feature>
<feature type="transmembrane region" description="Helical" evidence="6">
    <location>
        <begin position="204"/>
        <end position="233"/>
    </location>
</feature>
<dbReference type="EMBL" id="JAASQR010000002">
    <property type="protein sequence ID" value="NIJ16252.1"/>
    <property type="molecule type" value="Genomic_DNA"/>
</dbReference>
<feature type="transmembrane region" description="Helical" evidence="6">
    <location>
        <begin position="357"/>
        <end position="377"/>
    </location>
</feature>
<feature type="transmembrane region" description="Helical" evidence="6">
    <location>
        <begin position="296"/>
        <end position="318"/>
    </location>
</feature>
<dbReference type="Gene3D" id="1.20.1250.20">
    <property type="entry name" value="MFS general substrate transporter like domains"/>
    <property type="match status" value="1"/>
</dbReference>
<keyword evidence="3 6" id="KW-0812">Transmembrane</keyword>
<keyword evidence="5 6" id="KW-0472">Membrane</keyword>
<reference evidence="7 8" key="1">
    <citation type="submission" date="2020-03" db="EMBL/GenBank/DDBJ databases">
        <title>Genomic Encyclopedia of Type Strains, Phase IV (KMG-IV): sequencing the most valuable type-strain genomes for metagenomic binning, comparative biology and taxonomic classification.</title>
        <authorList>
            <person name="Goeker M."/>
        </authorList>
    </citation>
    <scope>NUCLEOTIDE SEQUENCE [LARGE SCALE GENOMIC DNA]</scope>
    <source>
        <strain evidence="7 8">DSM 21299</strain>
    </source>
</reference>
<sequence>MRGRSHPDHPLAIASFVLLGTIGVLSFIVQPALVQGFVTQLHLTETQAVDLAGIEMSAVALMTVILAFVGNRFDWRMLTIGCLLVAGAGNFASALTAGGSGFGAARFLAGLGEGGVISLSFCFVGLTRRTDRNLAYYLVVLLAYGALGIWQAPMLFDTIGLKGIFLIFTVVTLLSIACAPFLPRSSDDRHQHQHEGHSALGPPVLLMISALTGVLVYNLAQGIAWANLFLIGIAAGLREQNVADALFISQVVAVGGALAAIVLAERIGRMHVFTVGILGGVLCIGMLIGTPGATTFLIAVCGFNFLWNMVQPFILGAVNEMDGKGLMMRAAIAVQMIGLGGGPIISGRLIGGGDFTGVEWVCIGCFVLSFVLLVLPLRRRHITAVHPHAAFADAN</sequence>
<feature type="transmembrane region" description="Helical" evidence="6">
    <location>
        <begin position="330"/>
        <end position="351"/>
    </location>
</feature>
<evidence type="ECO:0000313" key="8">
    <source>
        <dbReference type="Proteomes" id="UP000576821"/>
    </source>
</evidence>
<protein>
    <submittedName>
        <fullName evidence="7">Putative MFS family arabinose efflux permease</fullName>
    </submittedName>
</protein>
<keyword evidence="2" id="KW-1003">Cell membrane</keyword>
<name>A0A846M2V5_9SPHN</name>
<dbReference type="PANTHER" id="PTHR43124:SF10">
    <property type="entry name" value="PURINE EFFLUX PUMP PBUE"/>
    <property type="match status" value="1"/>
</dbReference>
<comment type="subcellular location">
    <subcellularLocation>
        <location evidence="1">Cell membrane</location>
        <topology evidence="1">Multi-pass membrane protein</topology>
    </subcellularLocation>
</comment>
<dbReference type="GO" id="GO:0005886">
    <property type="term" value="C:plasma membrane"/>
    <property type="evidence" value="ECO:0007669"/>
    <property type="project" value="UniProtKB-SubCell"/>
</dbReference>
<evidence type="ECO:0000256" key="6">
    <source>
        <dbReference type="SAM" id="Phobius"/>
    </source>
</evidence>
<dbReference type="RefSeq" id="WP_167302916.1">
    <property type="nucleotide sequence ID" value="NZ_JAASQR010000002.1"/>
</dbReference>
<evidence type="ECO:0000256" key="3">
    <source>
        <dbReference type="ARBA" id="ARBA00022692"/>
    </source>
</evidence>
<feature type="transmembrane region" description="Helical" evidence="6">
    <location>
        <begin position="245"/>
        <end position="264"/>
    </location>
</feature>
<feature type="transmembrane region" description="Helical" evidence="6">
    <location>
        <begin position="134"/>
        <end position="152"/>
    </location>
</feature>